<evidence type="ECO:0000313" key="3">
    <source>
        <dbReference type="Proteomes" id="UP000245674"/>
    </source>
</evidence>
<gene>
    <name evidence="2" type="ORF">B0H03_11837</name>
</gene>
<feature type="compositionally biased region" description="Low complexity" evidence="1">
    <location>
        <begin position="13"/>
        <end position="24"/>
    </location>
</feature>
<keyword evidence="3" id="KW-1185">Reference proteome</keyword>
<dbReference type="RefSeq" id="WP_160487397.1">
    <property type="nucleotide sequence ID" value="NZ_QGDV01000018.1"/>
</dbReference>
<dbReference type="Proteomes" id="UP000245674">
    <property type="component" value="Unassembled WGS sequence"/>
</dbReference>
<evidence type="ECO:0000256" key="1">
    <source>
        <dbReference type="SAM" id="MobiDB-lite"/>
    </source>
</evidence>
<comment type="caution">
    <text evidence="2">The sequence shown here is derived from an EMBL/GenBank/DDBJ whole genome shotgun (WGS) entry which is preliminary data.</text>
</comment>
<accession>A0ABX5LD31</accession>
<protein>
    <submittedName>
        <fullName evidence="2">Uncharacterized protein</fullName>
    </submittedName>
</protein>
<organism evidence="2 3">
    <name type="scientific">Rathayibacter iranicus NCPPB 2253 = VKM Ac-1602</name>
    <dbReference type="NCBI Taxonomy" id="1328868"/>
    <lineage>
        <taxon>Bacteria</taxon>
        <taxon>Bacillati</taxon>
        <taxon>Actinomycetota</taxon>
        <taxon>Actinomycetes</taxon>
        <taxon>Micrococcales</taxon>
        <taxon>Microbacteriaceae</taxon>
        <taxon>Rathayibacter</taxon>
    </lineage>
</organism>
<dbReference type="EMBL" id="QGDV01000018">
    <property type="protein sequence ID" value="PWJ61318.1"/>
    <property type="molecule type" value="Genomic_DNA"/>
</dbReference>
<feature type="region of interest" description="Disordered" evidence="1">
    <location>
        <begin position="1"/>
        <end position="49"/>
    </location>
</feature>
<evidence type="ECO:0000313" key="2">
    <source>
        <dbReference type="EMBL" id="PWJ61318.1"/>
    </source>
</evidence>
<name>A0ABX5LD31_9MICO</name>
<proteinExistence type="predicted"/>
<reference evidence="2 3" key="1">
    <citation type="submission" date="2018-03" db="EMBL/GenBank/DDBJ databases">
        <title>Genomic Encyclopedia of Type Strains, Phase III (KMG-III): the genomes of soil and plant-associated and newly described type strains.</title>
        <authorList>
            <person name="Whitman W."/>
        </authorList>
    </citation>
    <scope>NUCLEOTIDE SEQUENCE [LARGE SCALE GENOMIC DNA]</scope>
    <source>
        <strain evidence="2 3">VKM Ac-1602</strain>
    </source>
</reference>
<sequence>MTEKTPVMYGSMARGYPPAYGHPAPANPPPGRSGIYVPPSHPGAAPETK</sequence>